<dbReference type="CDD" id="cd23790">
    <property type="entry name" value="UBCc_UBE2A_2B"/>
    <property type="match status" value="1"/>
</dbReference>
<evidence type="ECO:0000256" key="5">
    <source>
        <dbReference type="ARBA" id="ARBA00022840"/>
    </source>
</evidence>
<dbReference type="InterPro" id="IPR050113">
    <property type="entry name" value="Ub_conjugating_enzyme"/>
</dbReference>
<dbReference type="GO" id="GO:0061631">
    <property type="term" value="F:ubiquitin conjugating enzyme activity"/>
    <property type="evidence" value="ECO:0007669"/>
    <property type="project" value="UniProtKB-EC"/>
</dbReference>
<dbReference type="SMART" id="SM00212">
    <property type="entry name" value="UBCc"/>
    <property type="match status" value="1"/>
</dbReference>
<keyword evidence="3 7" id="KW-0547">Nucleotide-binding</keyword>
<dbReference type="InterPro" id="IPR000608">
    <property type="entry name" value="UBC"/>
</dbReference>
<dbReference type="PROSITE" id="PS00183">
    <property type="entry name" value="UBC_1"/>
    <property type="match status" value="1"/>
</dbReference>
<dbReference type="InterPro" id="IPR023313">
    <property type="entry name" value="UBQ-conjugating_AS"/>
</dbReference>
<dbReference type="Gene3D" id="3.10.110.10">
    <property type="entry name" value="Ubiquitin Conjugating Enzyme"/>
    <property type="match status" value="1"/>
</dbReference>
<evidence type="ECO:0000256" key="6">
    <source>
        <dbReference type="PROSITE-ProRule" id="PRU10133"/>
    </source>
</evidence>
<gene>
    <name evidence="9" type="ORF">MPUS1402_LOCUS3634</name>
</gene>
<dbReference type="SUPFAM" id="SSF54495">
    <property type="entry name" value="UBC-like"/>
    <property type="match status" value="1"/>
</dbReference>
<evidence type="ECO:0000256" key="4">
    <source>
        <dbReference type="ARBA" id="ARBA00022786"/>
    </source>
</evidence>
<keyword evidence="5 7" id="KW-0067">ATP-binding</keyword>
<name>A0A7R9XY47_MICPS</name>
<evidence type="ECO:0000259" key="8">
    <source>
        <dbReference type="PROSITE" id="PS50127"/>
    </source>
</evidence>
<dbReference type="GO" id="GO:0006281">
    <property type="term" value="P:DNA repair"/>
    <property type="evidence" value="ECO:0007669"/>
    <property type="project" value="UniProtKB-ARBA"/>
</dbReference>
<accession>A0A7R9XY47</accession>
<dbReference type="AlphaFoldDB" id="A0A7R9XY47"/>
<evidence type="ECO:0000256" key="2">
    <source>
        <dbReference type="ARBA" id="ARBA00022679"/>
    </source>
</evidence>
<keyword evidence="2" id="KW-0808">Transferase</keyword>
<reference evidence="9" key="1">
    <citation type="submission" date="2021-01" db="EMBL/GenBank/DDBJ databases">
        <authorList>
            <person name="Corre E."/>
            <person name="Pelletier E."/>
            <person name="Niang G."/>
            <person name="Scheremetjew M."/>
            <person name="Finn R."/>
            <person name="Kale V."/>
            <person name="Holt S."/>
            <person name="Cochrane G."/>
            <person name="Meng A."/>
            <person name="Brown T."/>
            <person name="Cohen L."/>
        </authorList>
    </citation>
    <scope>NUCLEOTIDE SEQUENCE</scope>
    <source>
        <strain evidence="9">RCC1614</strain>
    </source>
</reference>
<evidence type="ECO:0000313" key="9">
    <source>
        <dbReference type="EMBL" id="CAD8233150.1"/>
    </source>
</evidence>
<feature type="active site" description="Glycyl thioester intermediate" evidence="6">
    <location>
        <position position="88"/>
    </location>
</feature>
<dbReference type="EC" id="2.3.2.23" evidence="1"/>
<keyword evidence="4 7" id="KW-0833">Ubl conjugation pathway</keyword>
<evidence type="ECO:0000256" key="1">
    <source>
        <dbReference type="ARBA" id="ARBA00012486"/>
    </source>
</evidence>
<dbReference type="PROSITE" id="PS50127">
    <property type="entry name" value="UBC_2"/>
    <property type="match status" value="1"/>
</dbReference>
<dbReference type="PANTHER" id="PTHR24067">
    <property type="entry name" value="UBIQUITIN-CONJUGATING ENZYME E2"/>
    <property type="match status" value="1"/>
</dbReference>
<dbReference type="Pfam" id="PF00179">
    <property type="entry name" value="UQ_con"/>
    <property type="match status" value="1"/>
</dbReference>
<dbReference type="FunFam" id="3.10.110.10:FF:000004">
    <property type="entry name" value="Ubiquitin-conjugating enzyme E2 A"/>
    <property type="match status" value="1"/>
</dbReference>
<sequence>MSTPARKRLMRDFKRLQKDPPAGISGTPTESNIMAWQAVIFGPEDTPWEGGTFKLSLAFSEDYPNKAPVVKFESKMFHPNIYNDGAICLDILQNQWSPIYDVAAILTSVQSLLCDPNPNSPANSEAARLYSECKREYNKKVQEVVERSWTEA</sequence>
<dbReference type="EMBL" id="HBDY01004782">
    <property type="protein sequence ID" value="CAD8233150.1"/>
    <property type="molecule type" value="Transcribed_RNA"/>
</dbReference>
<evidence type="ECO:0000256" key="3">
    <source>
        <dbReference type="ARBA" id="ARBA00022741"/>
    </source>
</evidence>
<protein>
    <recommendedName>
        <fullName evidence="1">E2 ubiquitin-conjugating enzyme</fullName>
        <ecNumber evidence="1">2.3.2.23</ecNumber>
    </recommendedName>
</protein>
<dbReference type="GO" id="GO:0005524">
    <property type="term" value="F:ATP binding"/>
    <property type="evidence" value="ECO:0007669"/>
    <property type="project" value="UniProtKB-UniRule"/>
</dbReference>
<evidence type="ECO:0000256" key="7">
    <source>
        <dbReference type="RuleBase" id="RU362109"/>
    </source>
</evidence>
<organism evidence="9">
    <name type="scientific">Micromonas pusilla</name>
    <name type="common">Picoplanktonic green alga</name>
    <name type="synonym">Chromulina pusilla</name>
    <dbReference type="NCBI Taxonomy" id="38833"/>
    <lineage>
        <taxon>Eukaryota</taxon>
        <taxon>Viridiplantae</taxon>
        <taxon>Chlorophyta</taxon>
        <taxon>Mamiellophyceae</taxon>
        <taxon>Mamiellales</taxon>
        <taxon>Mamiellaceae</taxon>
        <taxon>Micromonas</taxon>
    </lineage>
</organism>
<dbReference type="OMA" id="DHKSQYI"/>
<feature type="domain" description="UBC core" evidence="8">
    <location>
        <begin position="4"/>
        <end position="150"/>
    </location>
</feature>
<comment type="similarity">
    <text evidence="7">Belongs to the ubiquitin-conjugating enzyme family.</text>
</comment>
<dbReference type="InterPro" id="IPR016135">
    <property type="entry name" value="UBQ-conjugating_enzyme/RWD"/>
</dbReference>
<proteinExistence type="inferred from homology"/>